<dbReference type="RefSeq" id="WP_305517419.1">
    <property type="nucleotide sequence ID" value="NZ_JAUPEV010000010.1"/>
</dbReference>
<feature type="transmembrane region" description="Helical" evidence="6">
    <location>
        <begin position="65"/>
        <end position="84"/>
    </location>
</feature>
<dbReference type="PANTHER" id="PTHR36115">
    <property type="entry name" value="PROLINE-RICH ANTIGEN HOMOLOG-RELATED"/>
    <property type="match status" value="1"/>
</dbReference>
<evidence type="ECO:0000256" key="2">
    <source>
        <dbReference type="ARBA" id="ARBA00022475"/>
    </source>
</evidence>
<keyword evidence="4 6" id="KW-1133">Transmembrane helix</keyword>
<reference evidence="9 11" key="1">
    <citation type="submission" date="2023-07" db="EMBL/GenBank/DDBJ databases">
        <title>Unpublished Manusciprt.</title>
        <authorList>
            <person name="Aydin F."/>
            <person name="Tarhane S."/>
            <person name="Saticioglu I.B."/>
            <person name="Karakaya E."/>
            <person name="Abay S."/>
            <person name="Guran O."/>
            <person name="Bozkurt E."/>
            <person name="Uzum N."/>
            <person name="Olgun K."/>
            <person name="Jablonski D."/>
        </authorList>
    </citation>
    <scope>NUCLEOTIDE SEQUENCE</scope>
    <source>
        <strain evidence="11">faydin-H75</strain>
        <strain evidence="9">Faydin-H76</strain>
    </source>
</reference>
<reference evidence="8 10" key="3">
    <citation type="journal article" date="2024" name="Syst. Appl. Microbiol.">
        <title>Helicobacter cappadocius sp. nov., from lizards: The first psychrotrophic Helicobacter species.</title>
        <authorList>
            <person name="Aydin F."/>
            <person name="Tarhane S."/>
            <person name="Karakaya E."/>
            <person name="Abay S."/>
            <person name="Kayman T."/>
            <person name="Guran O."/>
            <person name="Bozkurt E."/>
            <person name="Uzum N."/>
            <person name="Avci A."/>
            <person name="Olgun K."/>
            <person name="Jablonski D."/>
            <person name="Guran C."/>
            <person name="Burcin Saticioglu I."/>
        </authorList>
    </citation>
    <scope>NUCLEOTIDE SEQUENCE [LARGE SCALE GENOMIC DNA]</scope>
    <source>
        <strain evidence="8">Faydin-H75</strain>
        <strain evidence="10">faydin-H76</strain>
    </source>
</reference>
<accession>A0AA90PL72</accession>
<comment type="caution">
    <text evidence="9">The sequence shown here is derived from an EMBL/GenBank/DDBJ whole genome shotgun (WGS) entry which is preliminary data.</text>
</comment>
<evidence type="ECO:0000256" key="6">
    <source>
        <dbReference type="SAM" id="Phobius"/>
    </source>
</evidence>
<dbReference type="EMBL" id="JAUYZK010000010">
    <property type="protein sequence ID" value="MDP2539505.1"/>
    <property type="molecule type" value="Genomic_DNA"/>
</dbReference>
<dbReference type="EMBL" id="JAUPEV010000010">
    <property type="protein sequence ID" value="MDO7253577.1"/>
    <property type="molecule type" value="Genomic_DNA"/>
</dbReference>
<sequence length="154" mass="18056">MIYTDDKIEEILYRENIKIPSFSHRVSAFIIDIFLVVLITWGVYINFLSTSSSDIQTKIYSIQKLILIYFFLELSYEVICLRYLSASIGKMIFGIKVISLLDLDRPVLKTIFQRSTLKVFEEIFGFVLFIFAIDNRFYRGLHDKVSKTLVVSDR</sequence>
<comment type="subcellular location">
    <subcellularLocation>
        <location evidence="1">Cell membrane</location>
        <topology evidence="1">Multi-pass membrane protein</topology>
    </subcellularLocation>
</comment>
<protein>
    <submittedName>
        <fullName evidence="9">RDD family protein</fullName>
    </submittedName>
</protein>
<feature type="transmembrane region" description="Helical" evidence="6">
    <location>
        <begin position="26"/>
        <end position="45"/>
    </location>
</feature>
<dbReference type="Proteomes" id="UP001177258">
    <property type="component" value="Unassembled WGS sequence"/>
</dbReference>
<keyword evidence="5 6" id="KW-0472">Membrane</keyword>
<proteinExistence type="predicted"/>
<reference evidence="8" key="2">
    <citation type="submission" date="2023-07" db="EMBL/GenBank/DDBJ databases">
        <authorList>
            <person name="Aydin F."/>
            <person name="Tarhane S."/>
            <person name="Saticioglu I.B."/>
            <person name="Karakaya E."/>
            <person name="Abay S."/>
            <person name="Guran O."/>
            <person name="Bozkurt E."/>
            <person name="Uzum N."/>
            <person name="Olgun K."/>
            <person name="Jablonski D."/>
        </authorList>
    </citation>
    <scope>NUCLEOTIDE SEQUENCE</scope>
    <source>
        <strain evidence="8">Faydin-H75</strain>
    </source>
</reference>
<dbReference type="PANTHER" id="PTHR36115:SF6">
    <property type="entry name" value="PROLINE-RICH ANTIGEN HOMOLOG"/>
    <property type="match status" value="1"/>
</dbReference>
<dbReference type="AlphaFoldDB" id="A0AA90PL72"/>
<organism evidence="9 10">
    <name type="scientific">Helicobacter cappadocius</name>
    <dbReference type="NCBI Taxonomy" id="3063998"/>
    <lineage>
        <taxon>Bacteria</taxon>
        <taxon>Pseudomonadati</taxon>
        <taxon>Campylobacterota</taxon>
        <taxon>Epsilonproteobacteria</taxon>
        <taxon>Campylobacterales</taxon>
        <taxon>Helicobacteraceae</taxon>
        <taxon>Helicobacter</taxon>
    </lineage>
</organism>
<dbReference type="Pfam" id="PF06271">
    <property type="entry name" value="RDD"/>
    <property type="match status" value="1"/>
</dbReference>
<keyword evidence="11" id="KW-1185">Reference proteome</keyword>
<name>A0AA90PL72_9HELI</name>
<evidence type="ECO:0000256" key="4">
    <source>
        <dbReference type="ARBA" id="ARBA00022989"/>
    </source>
</evidence>
<evidence type="ECO:0000313" key="9">
    <source>
        <dbReference type="EMBL" id="MDP2539505.1"/>
    </source>
</evidence>
<gene>
    <name evidence="8" type="ORF">Q5I04_06600</name>
    <name evidence="9" type="ORF">Q5I06_06930</name>
</gene>
<keyword evidence="3 6" id="KW-0812">Transmembrane</keyword>
<evidence type="ECO:0000313" key="11">
    <source>
        <dbReference type="Proteomes" id="UP001240777"/>
    </source>
</evidence>
<evidence type="ECO:0000256" key="5">
    <source>
        <dbReference type="ARBA" id="ARBA00023136"/>
    </source>
</evidence>
<keyword evidence="2" id="KW-1003">Cell membrane</keyword>
<evidence type="ECO:0000256" key="3">
    <source>
        <dbReference type="ARBA" id="ARBA00022692"/>
    </source>
</evidence>
<dbReference type="GO" id="GO:0005886">
    <property type="term" value="C:plasma membrane"/>
    <property type="evidence" value="ECO:0007669"/>
    <property type="project" value="UniProtKB-SubCell"/>
</dbReference>
<dbReference type="InterPro" id="IPR010432">
    <property type="entry name" value="RDD"/>
</dbReference>
<evidence type="ECO:0000313" key="10">
    <source>
        <dbReference type="Proteomes" id="UP001177258"/>
    </source>
</evidence>
<dbReference type="InterPro" id="IPR051791">
    <property type="entry name" value="Pra-immunoreactive"/>
</dbReference>
<evidence type="ECO:0000259" key="7">
    <source>
        <dbReference type="Pfam" id="PF06271"/>
    </source>
</evidence>
<evidence type="ECO:0000313" key="8">
    <source>
        <dbReference type="EMBL" id="MDO7253577.1"/>
    </source>
</evidence>
<evidence type="ECO:0000256" key="1">
    <source>
        <dbReference type="ARBA" id="ARBA00004651"/>
    </source>
</evidence>
<dbReference type="Proteomes" id="UP001240777">
    <property type="component" value="Unassembled WGS sequence"/>
</dbReference>
<feature type="domain" description="RDD" evidence="7">
    <location>
        <begin position="20"/>
        <end position="146"/>
    </location>
</feature>